<dbReference type="eggNOG" id="COG3012">
    <property type="taxonomic scope" value="Bacteria"/>
</dbReference>
<reference evidence="1 2" key="2">
    <citation type="journal article" date="2013" name="Stand. Genomic Sci.">
        <title>Complete genome sequence of Halorhodospira halophila SL1.</title>
        <authorList>
            <person name="Challacombe J.F."/>
            <person name="Majid S."/>
            <person name="Deole R."/>
            <person name="Brettin T.S."/>
            <person name="Bruce D."/>
            <person name="Delano S.F."/>
            <person name="Detter J.C."/>
            <person name="Gleasner C.D."/>
            <person name="Han C.S."/>
            <person name="Misra M."/>
            <person name="Reitenga K.G."/>
            <person name="Mikhailova N."/>
            <person name="Woyke T."/>
            <person name="Pitluck S."/>
            <person name="Nolan M."/>
            <person name="Land M.L."/>
            <person name="Saunders E."/>
            <person name="Tapia R."/>
            <person name="Lapidus A."/>
            <person name="Ivanova N."/>
            <person name="Hoff W.D."/>
        </authorList>
    </citation>
    <scope>NUCLEOTIDE SEQUENCE [LARGE SCALE GENOMIC DNA]</scope>
    <source>
        <strain evidence="2">DSM 244 / SL1</strain>
    </source>
</reference>
<keyword evidence="2" id="KW-1185">Reference proteome</keyword>
<evidence type="ECO:0000313" key="2">
    <source>
        <dbReference type="Proteomes" id="UP000000647"/>
    </source>
</evidence>
<dbReference type="KEGG" id="hha:Hhal_0409"/>
<name>A1WU38_HALHL</name>
<dbReference type="RefSeq" id="WP_011813223.1">
    <property type="nucleotide sequence ID" value="NC_008789.1"/>
</dbReference>
<dbReference type="HOGENOM" id="CLU_068680_0_0_6"/>
<sequence>MGSGHSSSNDDRPSPIDAIRSEIERALGDQPFSSEQELRDAVAEKVAELNQSPVADFQGLSREQMHWLLYAPFDAPDLVRFAEGIEARPAAAAFRLLEVIVEAAGEGGIKLTAKGNLPRAVVLEAKQALEAEGLKREWLPGVIRNEDDFLELHLIKVTAGLARFTRKERGRLKATRATQKRFRKGEWAAIYDALLQAYCRQFNWAYADGWPDLRIVQDSFGFFLYLLHRFGDEPRPVPFYQQCFVQAFPAALQEVGDGGLLPGERAERVVESCWSVRTVLRFAMPFGLVEEAGGEGDVPWLAGDPNSLVIRKSALYDRAVSWKLT</sequence>
<accession>A1WU38</accession>
<dbReference type="AlphaFoldDB" id="A1WU38"/>
<reference evidence="2" key="1">
    <citation type="submission" date="2006-12" db="EMBL/GenBank/DDBJ databases">
        <title>Complete sequence of Halorhodospira halophila SL1.</title>
        <authorList>
            <consortium name="US DOE Joint Genome Institute"/>
            <person name="Copeland A."/>
            <person name="Lucas S."/>
            <person name="Lapidus A."/>
            <person name="Barry K."/>
            <person name="Detter J.C."/>
            <person name="Glavina del Rio T."/>
            <person name="Hammon N."/>
            <person name="Israni S."/>
            <person name="Dalin E."/>
            <person name="Tice H."/>
            <person name="Pitluck S."/>
            <person name="Saunders E."/>
            <person name="Brettin T."/>
            <person name="Bruce D."/>
            <person name="Han C."/>
            <person name="Tapia R."/>
            <person name="Schmutz J."/>
            <person name="Larimer F."/>
            <person name="Land M."/>
            <person name="Hauser L."/>
            <person name="Kyrpides N."/>
            <person name="Mikhailova N."/>
            <person name="Hoff W."/>
            <person name="Richardson P."/>
        </authorList>
    </citation>
    <scope>NUCLEOTIDE SEQUENCE [LARGE SCALE GENOMIC DNA]</scope>
    <source>
        <strain evidence="2">DSM 244 / SL1</strain>
    </source>
</reference>
<proteinExistence type="predicted"/>
<dbReference type="EMBL" id="CP000544">
    <property type="protein sequence ID" value="ABM61200.1"/>
    <property type="molecule type" value="Genomic_DNA"/>
</dbReference>
<protein>
    <submittedName>
        <fullName evidence="1">Uncharacterized protein</fullName>
    </submittedName>
</protein>
<organism evidence="1 2">
    <name type="scientific">Halorhodospira halophila (strain DSM 244 / SL1)</name>
    <name type="common">Ectothiorhodospira halophila (strain DSM 244 / SL1)</name>
    <dbReference type="NCBI Taxonomy" id="349124"/>
    <lineage>
        <taxon>Bacteria</taxon>
        <taxon>Pseudomonadati</taxon>
        <taxon>Pseudomonadota</taxon>
        <taxon>Gammaproteobacteria</taxon>
        <taxon>Chromatiales</taxon>
        <taxon>Ectothiorhodospiraceae</taxon>
        <taxon>Halorhodospira</taxon>
    </lineage>
</organism>
<gene>
    <name evidence="1" type="ordered locus">Hhal_0409</name>
</gene>
<dbReference type="Proteomes" id="UP000000647">
    <property type="component" value="Chromosome"/>
</dbReference>
<evidence type="ECO:0000313" key="1">
    <source>
        <dbReference type="EMBL" id="ABM61200.1"/>
    </source>
</evidence>
<dbReference type="OrthoDB" id="9816539at2"/>